<feature type="transmembrane region" description="Helical" evidence="8">
    <location>
        <begin position="342"/>
        <end position="362"/>
    </location>
</feature>
<keyword evidence="5 8" id="KW-0812">Transmembrane</keyword>
<evidence type="ECO:0000256" key="1">
    <source>
        <dbReference type="ARBA" id="ARBA00004429"/>
    </source>
</evidence>
<keyword evidence="6 8" id="KW-1133">Transmembrane helix</keyword>
<feature type="transmembrane region" description="Helical" evidence="8">
    <location>
        <begin position="505"/>
        <end position="524"/>
    </location>
</feature>
<protein>
    <submittedName>
        <fullName evidence="10">ABC-type spermidine/putrescine transport system permease subunit II</fullName>
    </submittedName>
</protein>
<reference evidence="10 11" key="1">
    <citation type="submission" date="2023-07" db="EMBL/GenBank/DDBJ databases">
        <title>Comparative genomics of wheat-associated soil bacteria to identify genetic determinants of phenazine resistance.</title>
        <authorList>
            <person name="Mouncey N."/>
        </authorList>
    </citation>
    <scope>NUCLEOTIDE SEQUENCE [LARGE SCALE GENOMIC DNA]</scope>
    <source>
        <strain evidence="10 11">W2I7</strain>
    </source>
</reference>
<dbReference type="PRINTS" id="PR01434">
    <property type="entry name" value="NADHDHGNASE5"/>
</dbReference>
<dbReference type="Proteomes" id="UP001239085">
    <property type="component" value="Unassembled WGS sequence"/>
</dbReference>
<dbReference type="EMBL" id="JAUSXK010000001">
    <property type="protein sequence ID" value="MDQ0642846.1"/>
    <property type="molecule type" value="Genomic_DNA"/>
</dbReference>
<comment type="caution">
    <text evidence="10">The sequence shown here is derived from an EMBL/GenBank/DDBJ whole genome shotgun (WGS) entry which is preliminary data.</text>
</comment>
<dbReference type="Gene3D" id="1.10.3720.10">
    <property type="entry name" value="MetI-like"/>
    <property type="match status" value="2"/>
</dbReference>
<proteinExistence type="inferred from homology"/>
<evidence type="ECO:0000256" key="4">
    <source>
        <dbReference type="ARBA" id="ARBA00022519"/>
    </source>
</evidence>
<dbReference type="PANTHER" id="PTHR43357:SF4">
    <property type="entry name" value="INNER MEMBRANE ABC TRANSPORTER PERMEASE PROTEIN YDCV"/>
    <property type="match status" value="1"/>
</dbReference>
<feature type="transmembrane region" description="Helical" evidence="8">
    <location>
        <begin position="408"/>
        <end position="428"/>
    </location>
</feature>
<feature type="transmembrane region" description="Helical" evidence="8">
    <location>
        <begin position="62"/>
        <end position="84"/>
    </location>
</feature>
<keyword evidence="4" id="KW-0997">Cell inner membrane</keyword>
<dbReference type="SUPFAM" id="SSF161098">
    <property type="entry name" value="MetI-like"/>
    <property type="match status" value="2"/>
</dbReference>
<comment type="similarity">
    <text evidence="8">Belongs to the binding-protein-dependent transport system permease family.</text>
</comment>
<keyword evidence="7 8" id="KW-0472">Membrane</keyword>
<dbReference type="RefSeq" id="WP_307359002.1">
    <property type="nucleotide sequence ID" value="NZ_JAUSXK010000001.1"/>
</dbReference>
<dbReference type="InterPro" id="IPR000515">
    <property type="entry name" value="MetI-like"/>
</dbReference>
<evidence type="ECO:0000256" key="8">
    <source>
        <dbReference type="RuleBase" id="RU363032"/>
    </source>
</evidence>
<feature type="transmembrane region" description="Helical" evidence="8">
    <location>
        <begin position="374"/>
        <end position="396"/>
    </location>
</feature>
<keyword evidence="2 8" id="KW-0813">Transport</keyword>
<dbReference type="InterPro" id="IPR035906">
    <property type="entry name" value="MetI-like_sf"/>
</dbReference>
<dbReference type="PANTHER" id="PTHR43357">
    <property type="entry name" value="INNER MEMBRANE ABC TRANSPORTER PERMEASE PROTEIN YDCV"/>
    <property type="match status" value="1"/>
</dbReference>
<evidence type="ECO:0000256" key="3">
    <source>
        <dbReference type="ARBA" id="ARBA00022475"/>
    </source>
</evidence>
<feature type="domain" description="ABC transmembrane type-1" evidence="9">
    <location>
        <begin position="58"/>
        <end position="264"/>
    </location>
</feature>
<comment type="subcellular location">
    <subcellularLocation>
        <location evidence="1">Cell inner membrane</location>
        <topology evidence="1">Multi-pass membrane protein</topology>
    </subcellularLocation>
    <subcellularLocation>
        <location evidence="8">Cell membrane</location>
        <topology evidence="8">Multi-pass membrane protein</topology>
    </subcellularLocation>
</comment>
<evidence type="ECO:0000256" key="5">
    <source>
        <dbReference type="ARBA" id="ARBA00022692"/>
    </source>
</evidence>
<evidence type="ECO:0000259" key="9">
    <source>
        <dbReference type="PROSITE" id="PS50928"/>
    </source>
</evidence>
<feature type="domain" description="ABC transmembrane type-1" evidence="9">
    <location>
        <begin position="336"/>
        <end position="524"/>
    </location>
</feature>
<evidence type="ECO:0000256" key="7">
    <source>
        <dbReference type="ARBA" id="ARBA00023136"/>
    </source>
</evidence>
<dbReference type="PROSITE" id="PS50928">
    <property type="entry name" value="ABC_TM1"/>
    <property type="match status" value="2"/>
</dbReference>
<evidence type="ECO:0000313" key="11">
    <source>
        <dbReference type="Proteomes" id="UP001239085"/>
    </source>
</evidence>
<keyword evidence="11" id="KW-1185">Reference proteome</keyword>
<evidence type="ECO:0000313" key="10">
    <source>
        <dbReference type="EMBL" id="MDQ0642846.1"/>
    </source>
</evidence>
<accession>A0ABU0P683</accession>
<feature type="transmembrane region" description="Helical" evidence="8">
    <location>
        <begin position="233"/>
        <end position="260"/>
    </location>
</feature>
<organism evidence="10 11">
    <name type="scientific">Microbacterium murale</name>
    <dbReference type="NCBI Taxonomy" id="1081040"/>
    <lineage>
        <taxon>Bacteria</taxon>
        <taxon>Bacillati</taxon>
        <taxon>Actinomycetota</taxon>
        <taxon>Actinomycetes</taxon>
        <taxon>Micrococcales</taxon>
        <taxon>Microbacteriaceae</taxon>
        <taxon>Microbacterium</taxon>
    </lineage>
</organism>
<sequence>MRNRATPALLLLPGLAFLLIGFLVPSLAMLLAPPRTATIDIFVRMGEMLTDPYDLAIIGRTLLLGLVVTAVCVILGFPIAYLLARSTSKWAGVFLALAIFPLLLSNVVRTFGWLVVLGSNGALGQLLTALGLVDEAPQLLYTPLAIVLGLTQLFLPLAIITCYSAVSQVDAGLDDAARGLGASRTRTFWDVVVPLSLPGLVVAATLVFAGSVTAYTTPYLLGGSGNRMLSTQLFSYASVTVDWAAASATALIMTILVFLVSAISSIVGRKGAHRMNTRRPVAMSLAVLGYIVMIVPILFVVAVSFTESRTLKFPPEGFSLKWFGAALNYKPFMGSLITSAEIALLATVLALLVGVPATLAIYRGKLPGKGVVEALFLSPLIVPELVVGLALFQQLIVTFRIDNWPVLLIGHTALLLPYAVRVTGAAVAGADPALEEAARGLGASPWRTFWTITLPILRPGIFSAALLSFITSFNNVPLSLLLQSRTTQTLPVTMLDYVQQSYDPMVAATSTLILAATVVIAIIAEKTVGFAKIFGGINR</sequence>
<feature type="transmembrane region" description="Helical" evidence="8">
    <location>
        <begin position="449"/>
        <end position="470"/>
    </location>
</feature>
<feature type="transmembrane region" description="Helical" evidence="8">
    <location>
        <begin position="281"/>
        <end position="305"/>
    </location>
</feature>
<keyword evidence="3" id="KW-1003">Cell membrane</keyword>
<evidence type="ECO:0000256" key="2">
    <source>
        <dbReference type="ARBA" id="ARBA00022448"/>
    </source>
</evidence>
<evidence type="ECO:0000256" key="6">
    <source>
        <dbReference type="ARBA" id="ARBA00022989"/>
    </source>
</evidence>
<dbReference type="CDD" id="cd06261">
    <property type="entry name" value="TM_PBP2"/>
    <property type="match status" value="2"/>
</dbReference>
<name>A0ABU0P683_9MICO</name>
<feature type="transmembrane region" description="Helical" evidence="8">
    <location>
        <begin position="91"/>
        <end position="119"/>
    </location>
</feature>
<feature type="transmembrane region" description="Helical" evidence="8">
    <location>
        <begin position="187"/>
        <end position="213"/>
    </location>
</feature>
<feature type="transmembrane region" description="Helical" evidence="8">
    <location>
        <begin position="139"/>
        <end position="166"/>
    </location>
</feature>
<gene>
    <name evidence="10" type="ORF">QFZ46_001006</name>
</gene>
<dbReference type="Pfam" id="PF00528">
    <property type="entry name" value="BPD_transp_1"/>
    <property type="match status" value="2"/>
</dbReference>